<dbReference type="EMBL" id="JABSNM010000018">
    <property type="protein sequence ID" value="NRT57700.1"/>
    <property type="molecule type" value="Genomic_DNA"/>
</dbReference>
<dbReference type="PANTHER" id="PTHR36837:SF2">
    <property type="entry name" value="POLY(3-HYDROXYALKANOATE) POLYMERASE SUBUNIT PHAC"/>
    <property type="match status" value="1"/>
</dbReference>
<proteinExistence type="predicted"/>
<dbReference type="Pfam" id="PF11339">
    <property type="entry name" value="DUF3141"/>
    <property type="match status" value="1"/>
</dbReference>
<dbReference type="Gene3D" id="3.40.50.1820">
    <property type="entry name" value="alpha/beta hydrolase"/>
    <property type="match status" value="1"/>
</dbReference>
<reference evidence="1 2" key="1">
    <citation type="submission" date="2020-05" db="EMBL/GenBank/DDBJ databases">
        <title>Genomic Encyclopedia of Type Strains, Phase IV (KMG-V): Genome sequencing to study the core and pangenomes of soil and plant-associated prokaryotes.</title>
        <authorList>
            <person name="Whitman W."/>
        </authorList>
    </citation>
    <scope>NUCLEOTIDE SEQUENCE [LARGE SCALE GENOMIC DNA]</scope>
    <source>
        <strain evidence="1 2">C29</strain>
    </source>
</reference>
<dbReference type="PANTHER" id="PTHR36837">
    <property type="entry name" value="POLY(3-HYDROXYALKANOATE) POLYMERASE SUBUNIT PHAC"/>
    <property type="match status" value="1"/>
</dbReference>
<evidence type="ECO:0000313" key="1">
    <source>
        <dbReference type="EMBL" id="NRT57700.1"/>
    </source>
</evidence>
<dbReference type="InterPro" id="IPR051321">
    <property type="entry name" value="PHA/PHB_synthase"/>
</dbReference>
<accession>A0ABX2G6P5</accession>
<keyword evidence="2" id="KW-1185">Reference proteome</keyword>
<dbReference type="Proteomes" id="UP001516061">
    <property type="component" value="Unassembled WGS sequence"/>
</dbReference>
<comment type="caution">
    <text evidence="1">The sequence shown here is derived from an EMBL/GenBank/DDBJ whole genome shotgun (WGS) entry which is preliminary data.</text>
</comment>
<dbReference type="SUPFAM" id="SSF53474">
    <property type="entry name" value="alpha/beta-Hydrolases"/>
    <property type="match status" value="1"/>
</dbReference>
<organism evidence="1 2">
    <name type="scientific">Sphaerotilus uruguayifluvii</name>
    <dbReference type="NCBI Taxonomy" id="2735897"/>
    <lineage>
        <taxon>Bacteria</taxon>
        <taxon>Pseudomonadati</taxon>
        <taxon>Pseudomonadota</taxon>
        <taxon>Betaproteobacteria</taxon>
        <taxon>Burkholderiales</taxon>
        <taxon>Sphaerotilaceae</taxon>
        <taxon>Sphaerotilus</taxon>
    </lineage>
</organism>
<dbReference type="RefSeq" id="WP_173806662.1">
    <property type="nucleotide sequence ID" value="NZ_JABSNM010000018.1"/>
</dbReference>
<sequence>MTDTDAPGARPQARTQNSVPWFWPLEMISAMTHQELDTYRRGLATFAEAVRLDTGLTPKFATPNRVLLDLHTMRLRDFTPADAPARQTPTIIDAPFAGHSSSIADFSDGQSLVQTMLAAGVHRLLVTDWKSATPEMRDYDIDNYLAEINVAVDEVGGRAHLVGLCQGGWMSAMYAARYPHKVASLVLAGSPIDTEAGHGPLREMSHRLPMADFERLVQIGGGFMRGRLMLSAWKNMHPGEQYFGKYLDLYEHIDDPAFVRKREDFEAWYENPIDLPGRWYLQAVQQLFKENRLARGTFVGLGRTLSLGDIRCPVTLMAGEQDDITTWEQVFDAGKYLGTPPADLVKLLVPGGHIGLFMGSRTLKEHWPGVAQRIASLG</sequence>
<dbReference type="InterPro" id="IPR024501">
    <property type="entry name" value="DUF3141"/>
</dbReference>
<name>A0ABX2G6P5_9BURK</name>
<dbReference type="InterPro" id="IPR029058">
    <property type="entry name" value="AB_hydrolase_fold"/>
</dbReference>
<evidence type="ECO:0000313" key="2">
    <source>
        <dbReference type="Proteomes" id="UP001516061"/>
    </source>
</evidence>
<protein>
    <submittedName>
        <fullName evidence="1">Poly(3-hydroxyalkanoate) synthetase</fullName>
    </submittedName>
</protein>
<gene>
    <name evidence="1" type="ORF">HNQ01_003460</name>
</gene>